<feature type="region of interest" description="Disordered" evidence="1">
    <location>
        <begin position="713"/>
        <end position="826"/>
    </location>
</feature>
<feature type="compositionally biased region" description="Low complexity" evidence="1">
    <location>
        <begin position="651"/>
        <end position="664"/>
    </location>
</feature>
<dbReference type="EMBL" id="JADGJD010000008">
    <property type="protein sequence ID" value="KAJ3057237.1"/>
    <property type="molecule type" value="Genomic_DNA"/>
</dbReference>
<feature type="compositionally biased region" description="Acidic residues" evidence="1">
    <location>
        <begin position="368"/>
        <end position="388"/>
    </location>
</feature>
<sequence>MGMYTTGRHLNNLYLRIVKYIFLAAALWSAGPAFWDACLDLGSGSVNLSASGAEAIGSLAYIIFQLAAILHRQYAFEEVSLTEAEWMDLQWVTVPRHHEEPEHWLLAPTSRGFQTLARLFFLMVGGGWIAFVTGFAQFDNWPARYMQRIGESTNISATVYDAFAINAAVAAFAWTIRLRCRWTSFGLAGCVAALICLAVGGSIIFDASQKERNSPAAATIAGTIFVLLGLQMLFVILLHRREVLIPDRGIRAVAIRTVSLVAGLGWILYAAGFAGNQGAVGGGLDPFIGYLLCTIPGLLAALGMMYEAFAPLFDNWSENVDISRQFARAKAVTSAQMEKRLQVLNRQKLMKVLRKRGKKGDRTATIDEVGEVAETGDNDGAAENDQQQEEMQNVPTAIDRVSTMSFPATSHPIRLPNVFFAALAIIVAGIPAIILSPHLQNEFAPSVTASPTPTLSRRQYMKSRVNQVSLNFGMPLAQFGALAEADYLLPTRTIPNGVHHRRQGIVIVPIGTTANAGSTSIATETASAEEISPVNTPFTLQFVGSIFMIFSCSAYLLALECCAVISDGPVDLEKEVQAGEDIEIPSPVEEEAGRSSSDESEEFADDETPANESSASIVERYEKALQSLSGGIGDQFPPTDPRIQPLQKTASEVSSISSSPTSPEDTPPKPRPRIKTAIPKADFDSGLTPNTEKRIVTAVRSLQSIPDVVKLHQKAQCTHDELSDSDASERSSIDNQEGNLNSEAAVEQLSPPSQSNTTTTTQPFAKIVQSIMRTKSGEADTGNQSHVRWDRDDESSIDENDNIGGSTRWLKKGNRAGDVNVSVEEL</sequence>
<evidence type="ECO:0000313" key="3">
    <source>
        <dbReference type="EMBL" id="KAJ3057237.1"/>
    </source>
</evidence>
<feature type="transmembrane region" description="Helical" evidence="2">
    <location>
        <begin position="185"/>
        <end position="205"/>
    </location>
</feature>
<keyword evidence="2" id="KW-0472">Membrane</keyword>
<feature type="region of interest" description="Disordered" evidence="1">
    <location>
        <begin position="361"/>
        <end position="391"/>
    </location>
</feature>
<reference evidence="3" key="1">
    <citation type="submission" date="2020-05" db="EMBL/GenBank/DDBJ databases">
        <title>Phylogenomic resolution of chytrid fungi.</title>
        <authorList>
            <person name="Stajich J.E."/>
            <person name="Amses K."/>
            <person name="Simmons R."/>
            <person name="Seto K."/>
            <person name="Myers J."/>
            <person name="Bonds A."/>
            <person name="Quandt C.A."/>
            <person name="Barry K."/>
            <person name="Liu P."/>
            <person name="Grigoriev I."/>
            <person name="Longcore J.E."/>
            <person name="James T.Y."/>
        </authorList>
    </citation>
    <scope>NUCLEOTIDE SEQUENCE</scope>
    <source>
        <strain evidence="3">JEL0318</strain>
    </source>
</reference>
<feature type="region of interest" description="Disordered" evidence="1">
    <location>
        <begin position="578"/>
        <end position="615"/>
    </location>
</feature>
<name>A0AAD5SLL4_9FUNG</name>
<feature type="transmembrane region" description="Helical" evidence="2">
    <location>
        <begin position="12"/>
        <end position="30"/>
    </location>
</feature>
<feature type="compositionally biased region" description="Acidic residues" evidence="1">
    <location>
        <begin position="598"/>
        <end position="609"/>
    </location>
</feature>
<evidence type="ECO:0000256" key="1">
    <source>
        <dbReference type="SAM" id="MobiDB-lite"/>
    </source>
</evidence>
<feature type="compositionally biased region" description="Polar residues" evidence="1">
    <location>
        <begin position="733"/>
        <end position="742"/>
    </location>
</feature>
<organism evidence="3 4">
    <name type="scientific">Rhizophlyctis rosea</name>
    <dbReference type="NCBI Taxonomy" id="64517"/>
    <lineage>
        <taxon>Eukaryota</taxon>
        <taxon>Fungi</taxon>
        <taxon>Fungi incertae sedis</taxon>
        <taxon>Chytridiomycota</taxon>
        <taxon>Chytridiomycota incertae sedis</taxon>
        <taxon>Chytridiomycetes</taxon>
        <taxon>Rhizophlyctidales</taxon>
        <taxon>Rhizophlyctidaceae</taxon>
        <taxon>Rhizophlyctis</taxon>
    </lineage>
</organism>
<evidence type="ECO:0000313" key="4">
    <source>
        <dbReference type="Proteomes" id="UP001212841"/>
    </source>
</evidence>
<evidence type="ECO:0008006" key="5">
    <source>
        <dbReference type="Google" id="ProtNLM"/>
    </source>
</evidence>
<feature type="transmembrane region" description="Helical" evidence="2">
    <location>
        <begin position="250"/>
        <end position="275"/>
    </location>
</feature>
<feature type="transmembrane region" description="Helical" evidence="2">
    <location>
        <begin position="418"/>
        <end position="439"/>
    </location>
</feature>
<feature type="transmembrane region" description="Helical" evidence="2">
    <location>
        <begin position="119"/>
        <end position="138"/>
    </location>
</feature>
<dbReference type="Proteomes" id="UP001212841">
    <property type="component" value="Unassembled WGS sequence"/>
</dbReference>
<protein>
    <recommendedName>
        <fullName evidence="5">Transmembrane protein</fullName>
    </recommendedName>
</protein>
<feature type="compositionally biased region" description="Basic and acidic residues" evidence="1">
    <location>
        <begin position="717"/>
        <end position="732"/>
    </location>
</feature>
<accession>A0AAD5SLL4</accession>
<evidence type="ECO:0000256" key="2">
    <source>
        <dbReference type="SAM" id="Phobius"/>
    </source>
</evidence>
<feature type="compositionally biased region" description="Low complexity" evidence="1">
    <location>
        <begin position="748"/>
        <end position="763"/>
    </location>
</feature>
<feature type="region of interest" description="Disordered" evidence="1">
    <location>
        <begin position="629"/>
        <end position="690"/>
    </location>
</feature>
<feature type="compositionally biased region" description="Acidic residues" evidence="1">
    <location>
        <begin position="792"/>
        <end position="801"/>
    </location>
</feature>
<feature type="transmembrane region" description="Helical" evidence="2">
    <location>
        <begin position="158"/>
        <end position="178"/>
    </location>
</feature>
<feature type="transmembrane region" description="Helical" evidence="2">
    <location>
        <begin position="50"/>
        <end position="70"/>
    </location>
</feature>
<keyword evidence="2" id="KW-0812">Transmembrane</keyword>
<keyword evidence="4" id="KW-1185">Reference proteome</keyword>
<gene>
    <name evidence="3" type="ORF">HK097_010597</name>
</gene>
<feature type="transmembrane region" description="Helical" evidence="2">
    <location>
        <begin position="217"/>
        <end position="238"/>
    </location>
</feature>
<feature type="transmembrane region" description="Helical" evidence="2">
    <location>
        <begin position="287"/>
        <end position="306"/>
    </location>
</feature>
<keyword evidence="2" id="KW-1133">Transmembrane helix</keyword>
<dbReference type="AlphaFoldDB" id="A0AAD5SLL4"/>
<proteinExistence type="predicted"/>
<comment type="caution">
    <text evidence="3">The sequence shown here is derived from an EMBL/GenBank/DDBJ whole genome shotgun (WGS) entry which is preliminary data.</text>
</comment>